<proteinExistence type="predicted"/>
<protein>
    <submittedName>
        <fullName evidence="1">Minor capsid protein</fullName>
    </submittedName>
</protein>
<sequence>MEKEQRDNVRITVSQSLTLLGAFKNRPVSLNLWQAILHLLWPVVKSASVRSGTLARDFYDSERSRVFPTAPRHDFFLAELSFEQFVEHMHDLYPSFRRKNTLDHEINRAGLRIAKEVESTARFTMRNALETPDPWFEDLDEDAVSFAGLVPDSGESYRNTEPSVRFDDDTVVEIEESSQEEVDRRRAAYFKKNVGVAWARVATGLETCGWCLTLVSRGPVYHSKETAGGNWKFHDGCDCKVVPVFDLENWDGRERYLAAQEMWRMVPGHGKDAINEMRKLAADGEFARQLAKQKK</sequence>
<organism evidence="1">
    <name type="scientific">Siphoviridae sp. ctGkF2</name>
    <dbReference type="NCBI Taxonomy" id="2827823"/>
    <lineage>
        <taxon>Viruses</taxon>
        <taxon>Duplodnaviria</taxon>
        <taxon>Heunggongvirae</taxon>
        <taxon>Uroviricota</taxon>
        <taxon>Caudoviricetes</taxon>
    </lineage>
</organism>
<reference evidence="1" key="1">
    <citation type="journal article" date="2021" name="Proc. Natl. Acad. Sci. U.S.A.">
        <title>A Catalog of Tens of Thousands of Viruses from Human Metagenomes Reveals Hidden Associations with Chronic Diseases.</title>
        <authorList>
            <person name="Tisza M.J."/>
            <person name="Buck C.B."/>
        </authorList>
    </citation>
    <scope>NUCLEOTIDE SEQUENCE</scope>
    <source>
        <strain evidence="1">CtGkF2</strain>
    </source>
</reference>
<dbReference type="InterPro" id="IPR057369">
    <property type="entry name" value="VG15"/>
</dbReference>
<name>A0A8S5TLM1_9CAUD</name>
<dbReference type="EMBL" id="BK032847">
    <property type="protein sequence ID" value="DAF63955.1"/>
    <property type="molecule type" value="Genomic_DNA"/>
</dbReference>
<dbReference type="Pfam" id="PF25310">
    <property type="entry name" value="VG15"/>
    <property type="match status" value="1"/>
</dbReference>
<evidence type="ECO:0000313" key="1">
    <source>
        <dbReference type="EMBL" id="DAF63955.1"/>
    </source>
</evidence>
<accession>A0A8S5TLM1</accession>